<evidence type="ECO:0000259" key="2">
    <source>
        <dbReference type="Pfam" id="PF07727"/>
    </source>
</evidence>
<protein>
    <recommendedName>
        <fullName evidence="2">Reverse transcriptase Ty1/copia-type domain-containing protein</fullName>
    </recommendedName>
</protein>
<proteinExistence type="predicted"/>
<dbReference type="InterPro" id="IPR013103">
    <property type="entry name" value="RVT_2"/>
</dbReference>
<dbReference type="SUPFAM" id="SSF56672">
    <property type="entry name" value="DNA/RNA polymerases"/>
    <property type="match status" value="1"/>
</dbReference>
<dbReference type="OrthoDB" id="998494at2759"/>
<dbReference type="STRING" id="4097.A0A1S3YL01"/>
<dbReference type="OMA" id="IAKTEGH"/>
<evidence type="ECO:0000256" key="1">
    <source>
        <dbReference type="SAM" id="Coils"/>
    </source>
</evidence>
<dbReference type="RefSeq" id="XP_016452909.1">
    <property type="nucleotide sequence ID" value="XM_016597423.1"/>
</dbReference>
<organism evidence="3">
    <name type="scientific">Nicotiana tabacum</name>
    <name type="common">Common tobacco</name>
    <dbReference type="NCBI Taxonomy" id="4097"/>
    <lineage>
        <taxon>Eukaryota</taxon>
        <taxon>Viridiplantae</taxon>
        <taxon>Streptophyta</taxon>
        <taxon>Embryophyta</taxon>
        <taxon>Tracheophyta</taxon>
        <taxon>Spermatophyta</taxon>
        <taxon>Magnoliopsida</taxon>
        <taxon>eudicotyledons</taxon>
        <taxon>Gunneridae</taxon>
        <taxon>Pentapetalae</taxon>
        <taxon>asterids</taxon>
        <taxon>lamiids</taxon>
        <taxon>Solanales</taxon>
        <taxon>Solanaceae</taxon>
        <taxon>Nicotianoideae</taxon>
        <taxon>Nicotianeae</taxon>
        <taxon>Nicotiana</taxon>
    </lineage>
</organism>
<keyword evidence="1" id="KW-0175">Coiled coil</keyword>
<dbReference type="InterPro" id="IPR043502">
    <property type="entry name" value="DNA/RNA_pol_sf"/>
</dbReference>
<name>A0A1S3YL01_TOBAC</name>
<dbReference type="KEGG" id="nta:107777412"/>
<feature type="coiled-coil region" evidence="1">
    <location>
        <begin position="213"/>
        <end position="247"/>
    </location>
</feature>
<dbReference type="PANTHER" id="PTHR11439:SF511">
    <property type="match status" value="1"/>
</dbReference>
<gene>
    <name evidence="3" type="primary">LOC107777412</name>
</gene>
<dbReference type="Pfam" id="PF07727">
    <property type="entry name" value="RVT_2"/>
    <property type="match status" value="1"/>
</dbReference>
<reference evidence="3" key="1">
    <citation type="submission" date="2025-08" db="UniProtKB">
        <authorList>
            <consortium name="RefSeq"/>
        </authorList>
    </citation>
    <scope>IDENTIFICATION</scope>
</reference>
<dbReference type="PaxDb" id="4097-A0A1S3YL01"/>
<accession>A0A1S3YL01</accession>
<sequence>MLINGPNLTLIAEMKTKLQLKFKMKDLGELKYFLGIEFARSQRGILMHQRKYTLELIFELGLGAAKPTATPIEANIKLTTKKYDEHTSSSSATDDEVLADIIQYQRLLGKLLYLTVTRPDIAYSIQTLSQSSAESEYKSVASTVAELVWILGLFKDIGIKVDLPVNIYIGSKSAIQIAANPVFHERTKHIEIGHHFIREKIQNGLDTAIAKTEGHDHKEVEALRKEVEELKEERKEDRINFNKLQSLVEKFMRRRPFDPLNGEDGGDNEF</sequence>
<dbReference type="PANTHER" id="PTHR11439">
    <property type="entry name" value="GAG-POL-RELATED RETROTRANSPOSON"/>
    <property type="match status" value="1"/>
</dbReference>
<dbReference type="CDD" id="cd09272">
    <property type="entry name" value="RNase_HI_RT_Ty1"/>
    <property type="match status" value="1"/>
</dbReference>
<dbReference type="AlphaFoldDB" id="A0A1S3YL01"/>
<feature type="domain" description="Reverse transcriptase Ty1/copia-type" evidence="2">
    <location>
        <begin position="1"/>
        <end position="73"/>
    </location>
</feature>
<evidence type="ECO:0000313" key="3">
    <source>
        <dbReference type="RefSeq" id="XP_016452909.1"/>
    </source>
</evidence>